<proteinExistence type="predicted"/>
<protein>
    <recommendedName>
        <fullName evidence="3">BIG2 domain-containing protein</fullName>
    </recommendedName>
</protein>
<dbReference type="EMBL" id="DXCF01000003">
    <property type="protein sequence ID" value="HIZ08991.1"/>
    <property type="molecule type" value="Genomic_DNA"/>
</dbReference>
<reference evidence="1" key="1">
    <citation type="journal article" date="2021" name="PeerJ">
        <title>Extensive microbial diversity within the chicken gut microbiome revealed by metagenomics and culture.</title>
        <authorList>
            <person name="Gilroy R."/>
            <person name="Ravi A."/>
            <person name="Getino M."/>
            <person name="Pursley I."/>
            <person name="Horton D.L."/>
            <person name="Alikhan N.F."/>
            <person name="Baker D."/>
            <person name="Gharbi K."/>
            <person name="Hall N."/>
            <person name="Watson M."/>
            <person name="Adriaenssens E.M."/>
            <person name="Foster-Nyarko E."/>
            <person name="Jarju S."/>
            <person name="Secka A."/>
            <person name="Antonio M."/>
            <person name="Oren A."/>
            <person name="Chaudhuri R.R."/>
            <person name="La Ragione R."/>
            <person name="Hildebrand F."/>
            <person name="Pallen M.J."/>
        </authorList>
    </citation>
    <scope>NUCLEOTIDE SEQUENCE</scope>
    <source>
        <strain evidence="1">CHK192-19661</strain>
    </source>
</reference>
<evidence type="ECO:0008006" key="3">
    <source>
        <dbReference type="Google" id="ProtNLM"/>
    </source>
</evidence>
<gene>
    <name evidence="1" type="ORF">H9726_00755</name>
</gene>
<reference evidence="1" key="2">
    <citation type="submission" date="2021-04" db="EMBL/GenBank/DDBJ databases">
        <authorList>
            <person name="Gilroy R."/>
        </authorList>
    </citation>
    <scope>NUCLEOTIDE SEQUENCE</scope>
    <source>
        <strain evidence="1">CHK192-19661</strain>
    </source>
</reference>
<dbReference type="AlphaFoldDB" id="A0A9D2D5V6"/>
<organism evidence="1 2">
    <name type="scientific">Candidatus Borkfalkia avicola</name>
    <dbReference type="NCBI Taxonomy" id="2838503"/>
    <lineage>
        <taxon>Bacteria</taxon>
        <taxon>Bacillati</taxon>
        <taxon>Bacillota</taxon>
        <taxon>Clostridia</taxon>
        <taxon>Christensenellales</taxon>
        <taxon>Christensenellaceae</taxon>
        <taxon>Candidatus Borkfalkia</taxon>
    </lineage>
</organism>
<evidence type="ECO:0000313" key="1">
    <source>
        <dbReference type="EMBL" id="HIZ08991.1"/>
    </source>
</evidence>
<evidence type="ECO:0000313" key="2">
    <source>
        <dbReference type="Proteomes" id="UP000824025"/>
    </source>
</evidence>
<name>A0A9D2D5V6_9FIRM</name>
<dbReference type="Proteomes" id="UP000824025">
    <property type="component" value="Unassembled WGS sequence"/>
</dbReference>
<dbReference type="Gene3D" id="2.60.40.1080">
    <property type="match status" value="1"/>
</dbReference>
<comment type="caution">
    <text evidence="1">The sequence shown here is derived from an EMBL/GenBank/DDBJ whole genome shotgun (WGS) entry which is preliminary data.</text>
</comment>
<sequence>MRKNIIALMLVLPLLFVFAVFSSGNVASLGISVSASGIEIMNAPEGGLHIDLAEYDNDFRAVAEVLPENASDKGYSFRVEEVEGSDFADITVEQDGTVLARSAGSARIVAVSNDGAYTDSMTVIVSSSKPYDMSISLFERGGEEDVLTQTEDGYEATLSTGMYRYSAALSPSGFSEPEIEVEKGFAVIDGDTVLLPFSGETVLCFTVKDGAFGDIVRRVHLNAVSPSTVSGITVNGEASVTLSVEEQSSSAVFYVQADEEPVIGENENIADSRVAPAEGAGGGCYRVEVVFSQNRQDEFTVAVHAGAGSAEVTFSFEEFAFDVRSTLPVQGGDTVMLENSPVTFYAVASVAAEGVSFTWTVKDGSIGAAEVVLKPSASSCVVTAESTGTFTLVVTPYRDGHALDVFPVETEIEAVHEVTSVQIANRTDVGLAGMLTVPGKTYAEDGTAAAYTYELDVRAYRNTEEISALFDLEFSVSDPSVASLAVTDAGVSLRAEGTGTVTVSVCWSGNESFGRNVSVSLTLNAVADGILCDTSKEVFAAADAALPVVLGADVMLGEDIKGDVSALRARLGKMRSTYNTGFYKNTGREDEAFVYYVIEFKNDVYGNGYSLNAEYFTNAQDGSGTPLLYRGPLDFVSFGEVADVAAQDNISYLVRTDGVTLYNVVLLGCSDSSLEEDGQYKLENLNNIGTVLEVNADCDILNCRVRNGRTVVRAYGGNRDGEDYFIESLSQNKGCDGERINVRIEGCILSQGREFLLKIGANRVLRAGAQNGTEPALTDASGKPYAVPSVSDGNAYLGDEYFYRMYVMTDVTLKDSVLETSGLFSVGLETNFSGVVLAENSSESGVNFEGWAGTGGTSFASVLRLEGDVRMYDWKDISLIDSSTLINSQLPQFKLDIGGMLEFAMNYDPDAYGDILVSQEGKQVVHGGIAVYGGGRNYTQVDFTGLNGELTDFSEYSVNISILTNSDDAEMADQGGFLPLAAGTQDFRFYMYGSGSANSYRKQLADAAAGIKYDGISRVSVF</sequence>
<accession>A0A9D2D5V6</accession>